<dbReference type="InterPro" id="IPR009057">
    <property type="entry name" value="Homeodomain-like_sf"/>
</dbReference>
<dbReference type="Proteomes" id="UP000281498">
    <property type="component" value="Unassembled WGS sequence"/>
</dbReference>
<feature type="domain" description="HTH araC/xylS-type" evidence="5">
    <location>
        <begin position="678"/>
        <end position="775"/>
    </location>
</feature>
<keyword evidence="4" id="KW-0812">Transmembrane</keyword>
<comment type="caution">
    <text evidence="6">The sequence shown here is derived from an EMBL/GenBank/DDBJ whole genome shotgun (WGS) entry which is preliminary data.</text>
</comment>
<dbReference type="InterPro" id="IPR018062">
    <property type="entry name" value="HTH_AraC-typ_CS"/>
</dbReference>
<dbReference type="GO" id="GO:0003700">
    <property type="term" value="F:DNA-binding transcription factor activity"/>
    <property type="evidence" value="ECO:0007669"/>
    <property type="project" value="InterPro"/>
</dbReference>
<organism evidence="6 7">
    <name type="scientific">Salipaludibacillus neizhouensis</name>
    <dbReference type="NCBI Taxonomy" id="885475"/>
    <lineage>
        <taxon>Bacteria</taxon>
        <taxon>Bacillati</taxon>
        <taxon>Bacillota</taxon>
        <taxon>Bacilli</taxon>
        <taxon>Bacillales</taxon>
        <taxon>Bacillaceae</taxon>
    </lineage>
</organism>
<evidence type="ECO:0000256" key="2">
    <source>
        <dbReference type="ARBA" id="ARBA00023125"/>
    </source>
</evidence>
<dbReference type="SUPFAM" id="SSF46689">
    <property type="entry name" value="Homeodomain-like"/>
    <property type="match status" value="2"/>
</dbReference>
<proteinExistence type="predicted"/>
<feature type="transmembrane region" description="Helical" evidence="4">
    <location>
        <begin position="24"/>
        <end position="45"/>
    </location>
</feature>
<dbReference type="PROSITE" id="PS00041">
    <property type="entry name" value="HTH_ARAC_FAMILY_1"/>
    <property type="match status" value="1"/>
</dbReference>
<dbReference type="Gene3D" id="1.10.10.60">
    <property type="entry name" value="Homeodomain-like"/>
    <property type="match status" value="2"/>
</dbReference>
<keyword evidence="2" id="KW-0238">DNA-binding</keyword>
<keyword evidence="4" id="KW-0472">Membrane</keyword>
<evidence type="ECO:0000259" key="5">
    <source>
        <dbReference type="PROSITE" id="PS01124"/>
    </source>
</evidence>
<dbReference type="PANTHER" id="PTHR43280">
    <property type="entry name" value="ARAC-FAMILY TRANSCRIPTIONAL REGULATOR"/>
    <property type="match status" value="1"/>
</dbReference>
<dbReference type="GO" id="GO:0043565">
    <property type="term" value="F:sequence-specific DNA binding"/>
    <property type="evidence" value="ECO:0007669"/>
    <property type="project" value="InterPro"/>
</dbReference>
<dbReference type="Pfam" id="PF12833">
    <property type="entry name" value="HTH_18"/>
    <property type="match status" value="1"/>
</dbReference>
<gene>
    <name evidence="6" type="ORF">CR203_16900</name>
</gene>
<dbReference type="SMART" id="SM00342">
    <property type="entry name" value="HTH_ARAC"/>
    <property type="match status" value="1"/>
</dbReference>
<dbReference type="Gene3D" id="3.30.450.20">
    <property type="entry name" value="PAS domain"/>
    <property type="match status" value="1"/>
</dbReference>
<dbReference type="PANTHER" id="PTHR43280:SF28">
    <property type="entry name" value="HTH-TYPE TRANSCRIPTIONAL ACTIVATOR RHAS"/>
    <property type="match status" value="1"/>
</dbReference>
<evidence type="ECO:0000256" key="3">
    <source>
        <dbReference type="ARBA" id="ARBA00023163"/>
    </source>
</evidence>
<evidence type="ECO:0000256" key="4">
    <source>
        <dbReference type="SAM" id="Phobius"/>
    </source>
</evidence>
<keyword evidence="3" id="KW-0804">Transcription</keyword>
<keyword evidence="1" id="KW-0805">Transcription regulation</keyword>
<sequence length="780" mass="90770">MLKHLKNTQKNTYGWKSQYFRKSFILILLIAFTPGLISGIGIYWFGVSEVEDSLKEMHESQIIQRAENINDQFDYLETSVSHWAFEPRFNSSLMDLNYVENFQDTRDIVRTLLVLQGSNPMIDKVELYVDSPTPVIFKPSYNVLEEEEHEFYQSILANHKNISWNRLYYSPNESEFEDPTPLVLTHSIPGNSNAPFGSIILILDRAKVADIFKALTPYDKGATFLLDEDNNVLVADNSTGEESFNQMVRERLLNEFDNVPAGSFTFEYSDETYSVSYGKMKRIDSEWTYVSAAPMSSITTPIVFISKIIILISLAGLLLALILSWFVSKKIYSPVAKLIKVLSAEDKWSNDEKKDEFLLIEQQFNELSKESKSLQNRLTTQLPQLRNSFLLQLIQGYLYHYTEQDLYNRMQNYGWELKEHSFVVIDIQVLGLHESKGALMKQDESLVAFTLTNIMEEASHQRFDQYNVINFYDLSTVVLIVYPSNKEMRAELHGFSEQITDILNRVLQTQVTVTISKPDEEIKRIPYLFEEVRQGKRYRNFEDENQIIDLQTMEPSKNLNYIHYPFEIEKEILQAIRIGHIDEAEKLIRDFIQELIEEGSKEINILPAITQLFSSIQHEILYSGIHPNEIFEGKNMFEEVTHLREPEQMVIWLRDEVITPFVQKVEGRVNIEMKSVVEQVCTYIQENFKEDVSLESCADDVKTNPYTLSKAFKKVIGVNFIDYLTGLRMDKAKELLLQTNMKINDIAEEVGYRHSYFNRIFKKQVGVTPSQYRKKLTNEQ</sequence>
<accession>A0A3A9K5T6</accession>
<keyword evidence="4" id="KW-1133">Transmembrane helix</keyword>
<dbReference type="PROSITE" id="PS01124">
    <property type="entry name" value="HTH_ARAC_FAMILY_2"/>
    <property type="match status" value="1"/>
</dbReference>
<evidence type="ECO:0000313" key="6">
    <source>
        <dbReference type="EMBL" id="RKL66230.1"/>
    </source>
</evidence>
<keyword evidence="7" id="KW-1185">Reference proteome</keyword>
<dbReference type="InterPro" id="IPR018060">
    <property type="entry name" value="HTH_AraC"/>
</dbReference>
<dbReference type="AlphaFoldDB" id="A0A3A9K5T6"/>
<evidence type="ECO:0000313" key="7">
    <source>
        <dbReference type="Proteomes" id="UP000281498"/>
    </source>
</evidence>
<dbReference type="EMBL" id="PDOE01000008">
    <property type="protein sequence ID" value="RKL66230.1"/>
    <property type="molecule type" value="Genomic_DNA"/>
</dbReference>
<name>A0A3A9K5T6_9BACI</name>
<dbReference type="OrthoDB" id="1975037at2"/>
<reference evidence="6 7" key="1">
    <citation type="submission" date="2017-10" db="EMBL/GenBank/DDBJ databases">
        <title>Bacillus sp. nov., a halophilic bacterium isolated from a Keqin Lake.</title>
        <authorList>
            <person name="Wang H."/>
        </authorList>
    </citation>
    <scope>NUCLEOTIDE SEQUENCE [LARGE SCALE GENOMIC DNA]</scope>
    <source>
        <strain evidence="6 7">KCTC 13187</strain>
    </source>
</reference>
<evidence type="ECO:0000256" key="1">
    <source>
        <dbReference type="ARBA" id="ARBA00023015"/>
    </source>
</evidence>
<protein>
    <submittedName>
        <fullName evidence="6">AraC family transcriptional regulator</fullName>
    </submittedName>
</protein>
<dbReference type="RefSeq" id="WP_110937063.1">
    <property type="nucleotide sequence ID" value="NZ_KZ614146.1"/>
</dbReference>
<feature type="transmembrane region" description="Helical" evidence="4">
    <location>
        <begin position="304"/>
        <end position="327"/>
    </location>
</feature>